<dbReference type="Proteomes" id="UP000440198">
    <property type="component" value="Unassembled WGS sequence"/>
</dbReference>
<evidence type="ECO:0000256" key="2">
    <source>
        <dbReference type="ARBA" id="ARBA00022898"/>
    </source>
</evidence>
<comment type="caution">
    <text evidence="3">The sequence shown here is derived from an EMBL/GenBank/DDBJ whole genome shotgun (WGS) entry which is preliminary data.</text>
</comment>
<accession>A0AB34BI14</accession>
<dbReference type="EMBL" id="VWAG01000181">
    <property type="protein sequence ID" value="KAA5248227.1"/>
    <property type="molecule type" value="Genomic_DNA"/>
</dbReference>
<dbReference type="AlphaFoldDB" id="A0AB34BI14"/>
<sequence>MRKWRIEDSEELYNITGWGTSYFGINDKGHVVVTPRRDGVTVDLKELVDELQLRDVASPMLIRFPDILDNR</sequence>
<comment type="cofactor">
    <cofactor evidence="1">
        <name>pyridoxal 5'-phosphate</name>
        <dbReference type="ChEBI" id="CHEBI:597326"/>
    </cofactor>
</comment>
<evidence type="ECO:0000256" key="1">
    <source>
        <dbReference type="ARBA" id="ARBA00001933"/>
    </source>
</evidence>
<reference evidence="3 4" key="1">
    <citation type="journal article" date="2019" name="Nat. Med.">
        <title>A library of human gut bacterial isolates paired with longitudinal multiomics data enables mechanistic microbiome research.</title>
        <authorList>
            <person name="Poyet M."/>
            <person name="Groussin M."/>
            <person name="Gibbons S.M."/>
            <person name="Avila-Pacheco J."/>
            <person name="Jiang X."/>
            <person name="Kearney S.M."/>
            <person name="Perrotta A.R."/>
            <person name="Berdy B."/>
            <person name="Zhao S."/>
            <person name="Lieberman T.D."/>
            <person name="Swanson P.K."/>
            <person name="Smith M."/>
            <person name="Roesemann S."/>
            <person name="Alexander J.E."/>
            <person name="Rich S.A."/>
            <person name="Livny J."/>
            <person name="Vlamakis H."/>
            <person name="Clish C."/>
            <person name="Bullock K."/>
            <person name="Deik A."/>
            <person name="Scott J."/>
            <person name="Pierce K.A."/>
            <person name="Xavier R.J."/>
            <person name="Alm E.J."/>
        </authorList>
    </citation>
    <scope>NUCLEOTIDE SEQUENCE [LARGE SCALE GENOMIC DNA]</scope>
    <source>
        <strain evidence="3 4">BIOML-A2</strain>
    </source>
</reference>
<evidence type="ECO:0000313" key="4">
    <source>
        <dbReference type="Proteomes" id="UP000440198"/>
    </source>
</evidence>
<keyword evidence="2" id="KW-0663">Pyridoxal phosphate</keyword>
<dbReference type="GO" id="GO:0008295">
    <property type="term" value="P:spermidine biosynthetic process"/>
    <property type="evidence" value="ECO:0007669"/>
    <property type="project" value="InterPro"/>
</dbReference>
<dbReference type="PANTHER" id="PTHR43295">
    <property type="entry name" value="ARGININE DECARBOXYLASE"/>
    <property type="match status" value="1"/>
</dbReference>
<dbReference type="PANTHER" id="PTHR43295:SF9">
    <property type="entry name" value="BIOSYNTHETIC ARGININE DECARBOXYLASE"/>
    <property type="match status" value="1"/>
</dbReference>
<organism evidence="3 4">
    <name type="scientific">Bacteroides finegoldii</name>
    <dbReference type="NCBI Taxonomy" id="338188"/>
    <lineage>
        <taxon>Bacteria</taxon>
        <taxon>Pseudomonadati</taxon>
        <taxon>Bacteroidota</taxon>
        <taxon>Bacteroidia</taxon>
        <taxon>Bacteroidales</taxon>
        <taxon>Bacteroidaceae</taxon>
        <taxon>Bacteroides</taxon>
    </lineage>
</organism>
<evidence type="ECO:0000313" key="3">
    <source>
        <dbReference type="EMBL" id="KAA5248227.1"/>
    </source>
</evidence>
<feature type="non-terminal residue" evidence="3">
    <location>
        <position position="71"/>
    </location>
</feature>
<dbReference type="InterPro" id="IPR002985">
    <property type="entry name" value="Arg_decrbxlase"/>
</dbReference>
<name>A0AB34BI14_9BACE</name>
<dbReference type="GO" id="GO:0006527">
    <property type="term" value="P:L-arginine catabolic process"/>
    <property type="evidence" value="ECO:0007669"/>
    <property type="project" value="InterPro"/>
</dbReference>
<proteinExistence type="predicted"/>
<gene>
    <name evidence="3" type="ORF">F2Z09_23465</name>
</gene>
<dbReference type="GO" id="GO:0008792">
    <property type="term" value="F:arginine decarboxylase activity"/>
    <property type="evidence" value="ECO:0007669"/>
    <property type="project" value="InterPro"/>
</dbReference>
<dbReference type="Gene3D" id="2.40.37.10">
    <property type="entry name" value="Lyase, Ornithine Decarboxylase, Chain A, domain 1"/>
    <property type="match status" value="1"/>
</dbReference>
<dbReference type="InterPro" id="IPR009006">
    <property type="entry name" value="Ala_racemase/Decarboxylase_C"/>
</dbReference>
<protein>
    <submittedName>
        <fullName evidence="3">Arginine decarboxylase</fullName>
    </submittedName>
</protein>
<keyword evidence="4" id="KW-1185">Reference proteome</keyword>